<dbReference type="InterPro" id="IPR012902">
    <property type="entry name" value="N_methyl_site"/>
</dbReference>
<organism evidence="1 2">
    <name type="scientific">Vibrio hangzhouensis</name>
    <dbReference type="NCBI Taxonomy" id="462991"/>
    <lineage>
        <taxon>Bacteria</taxon>
        <taxon>Pseudomonadati</taxon>
        <taxon>Pseudomonadota</taxon>
        <taxon>Gammaproteobacteria</taxon>
        <taxon>Vibrionales</taxon>
        <taxon>Vibrionaceae</taxon>
        <taxon>Vibrio</taxon>
    </lineage>
</organism>
<dbReference type="RefSeq" id="WP_103879018.1">
    <property type="nucleotide sequence ID" value="NZ_FNVG01000003.1"/>
</dbReference>
<gene>
    <name evidence="1" type="ORF">SAMN04488244_10335</name>
</gene>
<dbReference type="AlphaFoldDB" id="A0A1H5U6I1"/>
<accession>A0A1H5U6I1</accession>
<dbReference type="PANTHER" id="PTHR30093:SF46">
    <property type="entry name" value="MSHA MINOR PILIN PROTEIN MSHB"/>
    <property type="match status" value="1"/>
</dbReference>
<dbReference type="Proteomes" id="UP000236721">
    <property type="component" value="Unassembled WGS sequence"/>
</dbReference>
<keyword evidence="2" id="KW-1185">Reference proteome</keyword>
<evidence type="ECO:0000313" key="2">
    <source>
        <dbReference type="Proteomes" id="UP000236721"/>
    </source>
</evidence>
<dbReference type="Pfam" id="PF07963">
    <property type="entry name" value="N_methyl"/>
    <property type="match status" value="1"/>
</dbReference>
<dbReference type="EMBL" id="FNVG01000003">
    <property type="protein sequence ID" value="SEF70589.1"/>
    <property type="molecule type" value="Genomic_DNA"/>
</dbReference>
<dbReference type="OrthoDB" id="5815618at2"/>
<protein>
    <submittedName>
        <fullName evidence="1">MSHA pilin protein MshB</fullName>
    </submittedName>
</protein>
<dbReference type="InterPro" id="IPR045584">
    <property type="entry name" value="Pilin-like"/>
</dbReference>
<reference evidence="2" key="1">
    <citation type="submission" date="2016-10" db="EMBL/GenBank/DDBJ databases">
        <authorList>
            <person name="Varghese N."/>
            <person name="Submissions S."/>
        </authorList>
    </citation>
    <scope>NUCLEOTIDE SEQUENCE [LARGE SCALE GENOMIC DNA]</scope>
    <source>
        <strain evidence="2">CGMCC 1.7062</strain>
    </source>
</reference>
<dbReference type="PROSITE" id="PS00409">
    <property type="entry name" value="PROKAR_NTER_METHYL"/>
    <property type="match status" value="1"/>
</dbReference>
<dbReference type="Gene3D" id="3.30.700.10">
    <property type="entry name" value="Glycoprotein, Type 4 Pilin"/>
    <property type="match status" value="1"/>
</dbReference>
<dbReference type="PANTHER" id="PTHR30093">
    <property type="entry name" value="GENERAL SECRETION PATHWAY PROTEIN G"/>
    <property type="match status" value="1"/>
</dbReference>
<sequence>MMKKAQGFTLVELVVVIVVLGLLAVAALPRFVNVTDQAKQSSIEGVAGGFASAVLSVRAQWEAEGRPTNGTDNEVSYDGTDFVLTSSENNNRRDGYPAGASGSNANSLTLEDCEFLMQNLLQNAPSTVQGNQNTVSDAKYIVQRVNGTTCRYYQNEGANELHQFEYDLTSGKVSVSLANNN</sequence>
<dbReference type="NCBIfam" id="TIGR02532">
    <property type="entry name" value="IV_pilin_GFxxxE"/>
    <property type="match status" value="1"/>
</dbReference>
<dbReference type="SUPFAM" id="SSF54523">
    <property type="entry name" value="Pili subunits"/>
    <property type="match status" value="1"/>
</dbReference>
<proteinExistence type="predicted"/>
<evidence type="ECO:0000313" key="1">
    <source>
        <dbReference type="EMBL" id="SEF70589.1"/>
    </source>
</evidence>
<name>A0A1H5U6I1_9VIBR</name>